<comment type="caution">
    <text evidence="2">The sequence shown here is derived from an EMBL/GenBank/DDBJ whole genome shotgun (WGS) entry which is preliminary data.</text>
</comment>
<evidence type="ECO:0000313" key="3">
    <source>
        <dbReference type="Proteomes" id="UP000246991"/>
    </source>
</evidence>
<proteinExistence type="predicted"/>
<sequence>MARTDSHWPVAMCCAHHGSLWEAPRPLDHLLNSVHVPLQNLEPPKPIEAVSISSDVEHHSHSHPQGRDADQRKVAETPGGLVS</sequence>
<dbReference type="EMBL" id="PYWC01000013">
    <property type="protein sequence ID" value="PWW78676.1"/>
    <property type="molecule type" value="Genomic_DNA"/>
</dbReference>
<dbReference type="AlphaFoldDB" id="A0A317SZG3"/>
<protein>
    <submittedName>
        <fullName evidence="2">Uncharacterized protein</fullName>
    </submittedName>
</protein>
<name>A0A317SZG3_9PEZI</name>
<reference evidence="2 3" key="1">
    <citation type="submission" date="2018-03" db="EMBL/GenBank/DDBJ databases">
        <title>Genomes of Pezizomycetes fungi and the evolution of truffles.</title>
        <authorList>
            <person name="Murat C."/>
            <person name="Payen T."/>
            <person name="Noel B."/>
            <person name="Kuo A."/>
            <person name="Martin F.M."/>
        </authorList>
    </citation>
    <scope>NUCLEOTIDE SEQUENCE [LARGE SCALE GENOMIC DNA]</scope>
    <source>
        <strain evidence="2">091103-1</strain>
    </source>
</reference>
<gene>
    <name evidence="2" type="ORF">C7212DRAFT_165740</name>
</gene>
<dbReference type="OrthoDB" id="10334604at2759"/>
<evidence type="ECO:0000256" key="1">
    <source>
        <dbReference type="SAM" id="MobiDB-lite"/>
    </source>
</evidence>
<accession>A0A317SZG3</accession>
<organism evidence="2 3">
    <name type="scientific">Tuber magnatum</name>
    <name type="common">white Piedmont truffle</name>
    <dbReference type="NCBI Taxonomy" id="42249"/>
    <lineage>
        <taxon>Eukaryota</taxon>
        <taxon>Fungi</taxon>
        <taxon>Dikarya</taxon>
        <taxon>Ascomycota</taxon>
        <taxon>Pezizomycotina</taxon>
        <taxon>Pezizomycetes</taxon>
        <taxon>Pezizales</taxon>
        <taxon>Tuberaceae</taxon>
        <taxon>Tuber</taxon>
    </lineage>
</organism>
<feature type="compositionally biased region" description="Basic and acidic residues" evidence="1">
    <location>
        <begin position="55"/>
        <end position="75"/>
    </location>
</feature>
<evidence type="ECO:0000313" key="2">
    <source>
        <dbReference type="EMBL" id="PWW78676.1"/>
    </source>
</evidence>
<feature type="region of interest" description="Disordered" evidence="1">
    <location>
        <begin position="45"/>
        <end position="83"/>
    </location>
</feature>
<keyword evidence="3" id="KW-1185">Reference proteome</keyword>
<dbReference type="Proteomes" id="UP000246991">
    <property type="component" value="Unassembled WGS sequence"/>
</dbReference>